<dbReference type="Pfam" id="PF07715">
    <property type="entry name" value="Plug"/>
    <property type="match status" value="1"/>
</dbReference>
<evidence type="ECO:0000256" key="11">
    <source>
        <dbReference type="PROSITE-ProRule" id="PRU01360"/>
    </source>
</evidence>
<sequence>MQAGCLYLLLISVISFAHGAWAEPGRYQSPAAKTAMAQRYQLDIPRASTEQALQALARQTSKQLLFSHRSVDAFTSNALKGHYSLQQALEFILNGTGLIADYTDSGVIVISPRGNNSDANYGDKTMNSKKQLLAATVGFLIGAGGASQSVLAQENSADNQGWVLEEIVVTATKRGDKNLMDVPISVAAFSGEDIENRGIQTIDDLSFAVPNLSATSNGPGRSFYFIRGVGGSNGDSPIVGIYFDEVPVSVGVGDHPDIRATDLEQVEVLRGPQGTLFGQGSVGGTVRFITRDPDFNGFGGSIDLSAYKSKGSGWSEGLTGVLNIPVVDDTLAFRLVASYENNEGWINQIDDDGAIIEENFNSNELSNLRLKGLWQASDNLAFSSMVVKHHNKSDGVNLALNSPDGSFSAPDRVMRSAADPTLPFGLDDEHDIYNITATYDFGSMLLTAVASEIETSNLSKNESIFLTVPDEGVLGIADIDRHRETKTSSQEVRLSSLPDNDYKIDWVLGVFMSDSEITEKTGNSLTDIFGFFVVEDGPTLPEKIGSDSLAFFGDVSYAIDERWTIGAGSRFFKDDRSFVSDLDGKLEETFDKVSSKVYVSFLAAENTNLYFSMSEGFRSGGFNPPSTTFAGANLSYDPEELLTYELGLKASWFENRLATNLAFYFSEYTDFLSGVLAADDSGDSSLQNAGEAEIEGVEWDVRWLATPYLTIGFNGNVTDTEFTSLKEGVEDKVVGDPVDNSPEYSYSLTADYQFNWARDMPGYARFDYNRQGPAFLLIRNSGVIPEVGKSEAVTFLNAHVGMRWASVDVELFGNNLLDEDEGTANFAVTGRDSVLRSRSFGLKVGYDF</sequence>
<dbReference type="InterPro" id="IPR039426">
    <property type="entry name" value="TonB-dep_rcpt-like"/>
</dbReference>
<evidence type="ECO:0000313" key="14">
    <source>
        <dbReference type="EMBL" id="ARN73805.1"/>
    </source>
</evidence>
<keyword evidence="7" id="KW-0406">Ion transport</keyword>
<organism evidence="14 15">
    <name type="scientific">Oceanicoccus sagamiensis</name>
    <dbReference type="NCBI Taxonomy" id="716816"/>
    <lineage>
        <taxon>Bacteria</taxon>
        <taxon>Pseudomonadati</taxon>
        <taxon>Pseudomonadota</taxon>
        <taxon>Gammaproteobacteria</taxon>
        <taxon>Cellvibrionales</taxon>
        <taxon>Spongiibacteraceae</taxon>
        <taxon>Oceanicoccus</taxon>
    </lineage>
</organism>
<evidence type="ECO:0000313" key="15">
    <source>
        <dbReference type="Proteomes" id="UP000193450"/>
    </source>
</evidence>
<evidence type="ECO:0000256" key="8">
    <source>
        <dbReference type="ARBA" id="ARBA00023077"/>
    </source>
</evidence>
<keyword evidence="5 11" id="KW-0812">Transmembrane</keyword>
<proteinExistence type="inferred from homology"/>
<dbReference type="SUPFAM" id="SSF56935">
    <property type="entry name" value="Porins"/>
    <property type="match status" value="1"/>
</dbReference>
<dbReference type="Proteomes" id="UP000193450">
    <property type="component" value="Chromosome"/>
</dbReference>
<keyword evidence="2 11" id="KW-0813">Transport</keyword>
<dbReference type="SMART" id="SM00965">
    <property type="entry name" value="STN"/>
    <property type="match status" value="1"/>
</dbReference>
<keyword evidence="4" id="KW-0410">Iron transport</keyword>
<evidence type="ECO:0000256" key="3">
    <source>
        <dbReference type="ARBA" id="ARBA00022452"/>
    </source>
</evidence>
<feature type="domain" description="Secretin/TonB short N-terminal" evidence="13">
    <location>
        <begin position="62"/>
        <end position="113"/>
    </location>
</feature>
<keyword evidence="15" id="KW-1185">Reference proteome</keyword>
<dbReference type="Pfam" id="PF07660">
    <property type="entry name" value="STN"/>
    <property type="match status" value="1"/>
</dbReference>
<evidence type="ECO:0000256" key="12">
    <source>
        <dbReference type="RuleBase" id="RU003357"/>
    </source>
</evidence>
<evidence type="ECO:0000256" key="2">
    <source>
        <dbReference type="ARBA" id="ARBA00022448"/>
    </source>
</evidence>
<comment type="subcellular location">
    <subcellularLocation>
        <location evidence="1 11">Cell outer membrane</location>
        <topology evidence="1 11">Multi-pass membrane protein</topology>
    </subcellularLocation>
</comment>
<keyword evidence="9 11" id="KW-0472">Membrane</keyword>
<evidence type="ECO:0000259" key="13">
    <source>
        <dbReference type="SMART" id="SM00965"/>
    </source>
</evidence>
<evidence type="ECO:0000256" key="7">
    <source>
        <dbReference type="ARBA" id="ARBA00023065"/>
    </source>
</evidence>
<evidence type="ECO:0000256" key="5">
    <source>
        <dbReference type="ARBA" id="ARBA00022692"/>
    </source>
</evidence>
<accession>A0A1X9ND20</accession>
<name>A0A1X9ND20_9GAMM</name>
<dbReference type="Gene3D" id="3.55.50.30">
    <property type="match status" value="1"/>
</dbReference>
<dbReference type="GO" id="GO:0006826">
    <property type="term" value="P:iron ion transport"/>
    <property type="evidence" value="ECO:0007669"/>
    <property type="project" value="UniProtKB-KW"/>
</dbReference>
<dbReference type="InterPro" id="IPR012910">
    <property type="entry name" value="Plug_dom"/>
</dbReference>
<dbReference type="EMBL" id="CP019343">
    <property type="protein sequence ID" value="ARN73805.1"/>
    <property type="molecule type" value="Genomic_DNA"/>
</dbReference>
<keyword evidence="10 11" id="KW-0998">Cell outer membrane</keyword>
<dbReference type="Gene3D" id="2.40.170.20">
    <property type="entry name" value="TonB-dependent receptor, beta-barrel domain"/>
    <property type="match status" value="1"/>
</dbReference>
<dbReference type="Pfam" id="PF00593">
    <property type="entry name" value="TonB_dep_Rec_b-barrel"/>
    <property type="match status" value="1"/>
</dbReference>
<evidence type="ECO:0000256" key="10">
    <source>
        <dbReference type="ARBA" id="ARBA00023237"/>
    </source>
</evidence>
<evidence type="ECO:0000256" key="9">
    <source>
        <dbReference type="ARBA" id="ARBA00023136"/>
    </source>
</evidence>
<keyword evidence="6" id="KW-0408">Iron</keyword>
<dbReference type="InterPro" id="IPR036942">
    <property type="entry name" value="Beta-barrel_TonB_sf"/>
</dbReference>
<comment type="similarity">
    <text evidence="11 12">Belongs to the TonB-dependent receptor family.</text>
</comment>
<dbReference type="PANTHER" id="PTHR32552">
    <property type="entry name" value="FERRICHROME IRON RECEPTOR-RELATED"/>
    <property type="match status" value="1"/>
</dbReference>
<evidence type="ECO:0000256" key="6">
    <source>
        <dbReference type="ARBA" id="ARBA00023004"/>
    </source>
</evidence>
<reference evidence="14 15" key="1">
    <citation type="submission" date="2016-11" db="EMBL/GenBank/DDBJ databases">
        <title>Trade-off between light-utilization and light-protection in marine flavobacteria.</title>
        <authorList>
            <person name="Kumagai Y."/>
        </authorList>
    </citation>
    <scope>NUCLEOTIDE SEQUENCE [LARGE SCALE GENOMIC DNA]</scope>
    <source>
        <strain evidence="14 15">NBRC 107125</strain>
    </source>
</reference>
<dbReference type="PANTHER" id="PTHR32552:SF81">
    <property type="entry name" value="TONB-DEPENDENT OUTER MEMBRANE RECEPTOR"/>
    <property type="match status" value="1"/>
</dbReference>
<protein>
    <recommendedName>
        <fullName evidence="13">Secretin/TonB short N-terminal domain-containing protein</fullName>
    </recommendedName>
</protein>
<dbReference type="PROSITE" id="PS52016">
    <property type="entry name" value="TONB_DEPENDENT_REC_3"/>
    <property type="match status" value="1"/>
</dbReference>
<dbReference type="AlphaFoldDB" id="A0A1X9ND20"/>
<dbReference type="GO" id="GO:0009279">
    <property type="term" value="C:cell outer membrane"/>
    <property type="evidence" value="ECO:0007669"/>
    <property type="project" value="UniProtKB-SubCell"/>
</dbReference>
<dbReference type="InterPro" id="IPR000531">
    <property type="entry name" value="Beta-barrel_TonB"/>
</dbReference>
<evidence type="ECO:0000256" key="4">
    <source>
        <dbReference type="ARBA" id="ARBA00022496"/>
    </source>
</evidence>
<dbReference type="InterPro" id="IPR011662">
    <property type="entry name" value="Secretin/TonB_short_N"/>
</dbReference>
<evidence type="ECO:0000256" key="1">
    <source>
        <dbReference type="ARBA" id="ARBA00004571"/>
    </source>
</evidence>
<keyword evidence="3 11" id="KW-1134">Transmembrane beta strand</keyword>
<gene>
    <name evidence="14" type="ORF">BST96_06575</name>
</gene>
<keyword evidence="8 12" id="KW-0798">TonB box</keyword>
<dbReference type="STRING" id="716816.BST96_06575"/>
<dbReference type="KEGG" id="osg:BST96_06575"/>